<evidence type="ECO:0000256" key="6">
    <source>
        <dbReference type="ARBA" id="ARBA00022842"/>
    </source>
</evidence>
<dbReference type="InterPro" id="IPR012337">
    <property type="entry name" value="RNaseH-like_sf"/>
</dbReference>
<evidence type="ECO:0000256" key="10">
    <source>
        <dbReference type="ARBA" id="ARBA00022932"/>
    </source>
</evidence>
<keyword evidence="3" id="KW-0479">Metal-binding</keyword>
<reference evidence="18 19" key="1">
    <citation type="journal article" date="2013" name="J. Biotechnol.">
        <title>Establishment and interpretation of the genome sequence of the phytopathogenic fungus Rhizoctonia solani AG1-IB isolate 7/3/14.</title>
        <authorList>
            <person name="Wibberg D.W."/>
            <person name="Jelonek L.J."/>
            <person name="Rupp O.R."/>
            <person name="Hennig M.H."/>
            <person name="Eikmeyer F.E."/>
            <person name="Goesmann A.G."/>
            <person name="Hartmann A.H."/>
            <person name="Borriss R.B."/>
            <person name="Grosch R.G."/>
            <person name="Puehler A.P."/>
            <person name="Schlueter A.S."/>
        </authorList>
    </citation>
    <scope>NUCLEOTIDE SEQUENCE [LARGE SCALE GENOMIC DNA]</scope>
    <source>
        <strain evidence="19">AG1-IB / isolate 7/3/14</strain>
    </source>
</reference>
<keyword evidence="5" id="KW-0378">Hydrolase</keyword>
<evidence type="ECO:0000259" key="15">
    <source>
        <dbReference type="PROSITE" id="PS50013"/>
    </source>
</evidence>
<keyword evidence="4" id="KW-0064">Aspartyl protease</keyword>
<dbReference type="PROSITE" id="PS50878">
    <property type="entry name" value="RT_POL"/>
    <property type="match status" value="1"/>
</dbReference>
<evidence type="ECO:0000256" key="3">
    <source>
        <dbReference type="ARBA" id="ARBA00022723"/>
    </source>
</evidence>
<dbReference type="GO" id="GO:0003964">
    <property type="term" value="F:RNA-directed DNA polymerase activity"/>
    <property type="evidence" value="ECO:0007669"/>
    <property type="project" value="UniProtKB-KW"/>
</dbReference>
<dbReference type="GO" id="GO:0003887">
    <property type="term" value="F:DNA-directed DNA polymerase activity"/>
    <property type="evidence" value="ECO:0007669"/>
    <property type="project" value="UniProtKB-KW"/>
</dbReference>
<dbReference type="Gene3D" id="3.30.420.10">
    <property type="entry name" value="Ribonuclease H-like superfamily/Ribonuclease H"/>
    <property type="match status" value="1"/>
</dbReference>
<dbReference type="InterPro" id="IPR016197">
    <property type="entry name" value="Chromo-like_dom_sf"/>
</dbReference>
<keyword evidence="10" id="KW-0808">Transferase</keyword>
<dbReference type="Pfam" id="PF17921">
    <property type="entry name" value="Integrase_H2C2"/>
    <property type="match status" value="1"/>
</dbReference>
<evidence type="ECO:0000256" key="1">
    <source>
        <dbReference type="ARBA" id="ARBA00004123"/>
    </source>
</evidence>
<dbReference type="Gene3D" id="1.10.340.70">
    <property type="match status" value="1"/>
</dbReference>
<dbReference type="InterPro" id="IPR023779">
    <property type="entry name" value="Chromodomain_CS"/>
</dbReference>
<dbReference type="InterPro" id="IPR023780">
    <property type="entry name" value="Chromo_domain"/>
</dbReference>
<dbReference type="Pfam" id="PF17919">
    <property type="entry name" value="RT_RNaseH_2"/>
    <property type="match status" value="1"/>
</dbReference>
<keyword evidence="12" id="KW-0233">DNA recombination</keyword>
<evidence type="ECO:0000256" key="2">
    <source>
        <dbReference type="ARBA" id="ARBA00022670"/>
    </source>
</evidence>
<dbReference type="InterPro" id="IPR001584">
    <property type="entry name" value="Integrase_cat-core"/>
</dbReference>
<dbReference type="SUPFAM" id="SSF56672">
    <property type="entry name" value="DNA/RNA polymerases"/>
    <property type="match status" value="1"/>
</dbReference>
<dbReference type="InterPro" id="IPR036397">
    <property type="entry name" value="RNaseH_sf"/>
</dbReference>
<dbReference type="GO" id="GO:0006508">
    <property type="term" value="P:proteolysis"/>
    <property type="evidence" value="ECO:0007669"/>
    <property type="project" value="UniProtKB-KW"/>
</dbReference>
<sequence length="1145" mass="130361">MEALSSEIAPPITSIPEEFKAFQKVFSDDFFTTLPAHCSYDCAIPLEDGKDVPYGPIYPMTPSETAALKEHIDSELAAGKICPSTSPAGAPVMFVKRADGRLHLVVDYRRLNAITIKDCYALPRQDELIEKLRHAKIFTKLDLRNGYNNICIKEGNKWKAAFRTKYGHFEPTVMQFGLSNAPAVFQRFMNDIFRDLLDITVIVYLDDILIFSNSREEHVQHVTEVLSRLQKHNLFCNPSKCVFFVTEVTYIGLVVTPVGISMEQEKVKAIQEWPEPKNVKPVQSFLGFANFYCHFVHDFSCLARPLTSLTQKDQPWVWEAAQKEAFHQIKIAISQELVLAHPDESQPYTLETDASGAAMGAVLLQRKDDGRLHPVAFMSPSFSPAELNYDTHDKELLAIICAFEHWRIFLEGTEHPVTVLTNHKNLEYWKSARTFNRRHARWHLILASYNFVIAYRPGKQSQKPDALSRRGDHSEIEPSPQIMLPETQFEGFGAEIATPLLEQIKEALQDDPSLDTVLAAAADPDSMLHSIAAKFKDYTLQDGLLLYQGKIVVPDKPEIKQKLLSHFHDSPGSGHQGRACTLELISRHYYWPAMKFQVNRYVESCEICQRNKGHVQHFGLKSLSVPAGPWEDVSYDFIVKLPKCRGNDSILVVVDCFSKMVHFIPCKETATAEDVAQLFLEHVWKLHGTPKRTVSDRGPTFNSKFVRALYKALHVAPSYSTAYHPQSDGQTEIKNQWLESYLHPFINHRQSNWVEWLPLAEFAHNNARSETTGKSPFEIVYGHSPMISPALEPTGSPAADDRAKQLADTIQEVQASIKWAQERYKQADKGKQPPEFTPGDKVWLLASNITSQRPNKKLEHKQYSPFSELERIGSHAYRLALPETMKIHDVFHVSLLTAYNSDTEFKRHFTPPPPVITAEGEEEYEVDKFVDWAAEDGIWKYRVRWKGYAPHEDTWEPAKDLQHCEDQLCEFFANYPAVPKADNPIPTDAPKSNAKLPFNHCMNVNFYVQNGPEAMKDNLSSTANIIHVLLNASNRRNVRRVRRNTYKHPRWGFMYWLDPKGMEGPQTLYGICVYRWWHFLASTPLAFQDFAQWHRQVFLTLPPVVSAPLSAQELHAAVLNFVLLYPANMPPVPASSSPSTNTLSN</sequence>
<comment type="subcellular location">
    <subcellularLocation>
        <location evidence="1">Nucleus</location>
    </subcellularLocation>
</comment>
<dbReference type="Pfam" id="PF00078">
    <property type="entry name" value="RVT_1"/>
    <property type="match status" value="1"/>
</dbReference>
<dbReference type="InterPro" id="IPR041577">
    <property type="entry name" value="RT_RNaseH_2"/>
</dbReference>
<dbReference type="Gene3D" id="3.10.20.370">
    <property type="match status" value="1"/>
</dbReference>
<dbReference type="PROSITE" id="PS50013">
    <property type="entry name" value="CHROMO_2"/>
    <property type="match status" value="1"/>
</dbReference>
<dbReference type="FunFam" id="3.30.420.10:FF:000032">
    <property type="entry name" value="Retrovirus-related Pol polyprotein from transposon 297-like Protein"/>
    <property type="match status" value="1"/>
</dbReference>
<name>M5BV99_THACB</name>
<dbReference type="InterPro" id="IPR041588">
    <property type="entry name" value="Integrase_H2C2"/>
</dbReference>
<comment type="caution">
    <text evidence="18">The sequence shown here is derived from an EMBL/GenBank/DDBJ whole genome shotgun (WGS) entry which is preliminary data.</text>
</comment>
<proteinExistence type="predicted"/>
<keyword evidence="10" id="KW-0239">DNA-directed DNA polymerase</keyword>
<protein>
    <submittedName>
        <fullName evidence="18">Retrotransposable element Tf2 155 kDa protein type 1</fullName>
    </submittedName>
</protein>
<dbReference type="Pfam" id="PF00385">
    <property type="entry name" value="Chromo"/>
    <property type="match status" value="1"/>
</dbReference>
<dbReference type="PANTHER" id="PTHR37984">
    <property type="entry name" value="PROTEIN CBG26694"/>
    <property type="match status" value="1"/>
</dbReference>
<feature type="domain" description="Chromo" evidence="15">
    <location>
        <begin position="924"/>
        <end position="983"/>
    </location>
</feature>
<dbReference type="GO" id="GO:0004190">
    <property type="term" value="F:aspartic-type endopeptidase activity"/>
    <property type="evidence" value="ECO:0007669"/>
    <property type="project" value="UniProtKB-KW"/>
</dbReference>
<dbReference type="AlphaFoldDB" id="M5BV99"/>
<dbReference type="GO" id="GO:0003677">
    <property type="term" value="F:DNA binding"/>
    <property type="evidence" value="ECO:0007669"/>
    <property type="project" value="UniProtKB-KW"/>
</dbReference>
<evidence type="ECO:0000313" key="19">
    <source>
        <dbReference type="Proteomes" id="UP000012065"/>
    </source>
</evidence>
<dbReference type="Gene3D" id="3.30.70.270">
    <property type="match status" value="2"/>
</dbReference>
<dbReference type="Pfam" id="PF00665">
    <property type="entry name" value="rve"/>
    <property type="match status" value="1"/>
</dbReference>
<dbReference type="CDD" id="cd09274">
    <property type="entry name" value="RNase_HI_RT_Ty3"/>
    <property type="match status" value="1"/>
</dbReference>
<keyword evidence="11" id="KW-0238">DNA-binding</keyword>
<dbReference type="PANTHER" id="PTHR37984:SF5">
    <property type="entry name" value="PROTEIN NYNRIN-LIKE"/>
    <property type="match status" value="1"/>
</dbReference>
<feature type="domain" description="Integrase catalytic" evidence="17">
    <location>
        <begin position="625"/>
        <end position="784"/>
    </location>
</feature>
<dbReference type="FunFam" id="3.30.70.270:FF:000020">
    <property type="entry name" value="Transposon Tf2-6 polyprotein-like Protein"/>
    <property type="match status" value="1"/>
</dbReference>
<dbReference type="HOGENOM" id="CLU_000384_38_1_1"/>
<dbReference type="PROSITE" id="PS50994">
    <property type="entry name" value="INTEGRASE"/>
    <property type="match status" value="1"/>
</dbReference>
<evidence type="ECO:0000256" key="11">
    <source>
        <dbReference type="ARBA" id="ARBA00023125"/>
    </source>
</evidence>
<evidence type="ECO:0000256" key="13">
    <source>
        <dbReference type="ARBA" id="ARBA00023242"/>
    </source>
</evidence>
<dbReference type="CDD" id="cd01647">
    <property type="entry name" value="RT_LTR"/>
    <property type="match status" value="1"/>
</dbReference>
<keyword evidence="8" id="KW-0229">DNA integration</keyword>
<evidence type="ECO:0000256" key="4">
    <source>
        <dbReference type="ARBA" id="ARBA00022750"/>
    </source>
</evidence>
<dbReference type="FunFam" id="1.10.340.70:FF:000001">
    <property type="entry name" value="Retrovirus-related Pol polyprotein from transposon gypsy-like Protein"/>
    <property type="match status" value="1"/>
</dbReference>
<dbReference type="GO" id="GO:0006310">
    <property type="term" value="P:DNA recombination"/>
    <property type="evidence" value="ECO:0007669"/>
    <property type="project" value="UniProtKB-KW"/>
</dbReference>
<dbReference type="SUPFAM" id="SSF53098">
    <property type="entry name" value="Ribonuclease H-like"/>
    <property type="match status" value="1"/>
</dbReference>
<dbReference type="PROSITE" id="PS00598">
    <property type="entry name" value="CHROMO_1"/>
    <property type="match status" value="1"/>
</dbReference>
<keyword evidence="10" id="KW-0548">Nucleotidyltransferase</keyword>
<evidence type="ECO:0000259" key="16">
    <source>
        <dbReference type="PROSITE" id="PS50878"/>
    </source>
</evidence>
<dbReference type="Gene3D" id="3.10.10.10">
    <property type="entry name" value="HIV Type 1 Reverse Transcriptase, subunit A, domain 1"/>
    <property type="match status" value="1"/>
</dbReference>
<dbReference type="GO" id="GO:0003723">
    <property type="term" value="F:RNA binding"/>
    <property type="evidence" value="ECO:0007669"/>
    <property type="project" value="UniProtKB-KW"/>
</dbReference>
<dbReference type="FunFam" id="3.10.20.370:FF:000001">
    <property type="entry name" value="Retrovirus-related Pol polyprotein from transposon 17.6-like protein"/>
    <property type="match status" value="1"/>
</dbReference>
<dbReference type="InterPro" id="IPR050951">
    <property type="entry name" value="Retrovirus_Pol_polyprotein"/>
</dbReference>
<accession>M5BV99</accession>
<evidence type="ECO:0000256" key="5">
    <source>
        <dbReference type="ARBA" id="ARBA00022801"/>
    </source>
</evidence>
<dbReference type="GO" id="GO:0015074">
    <property type="term" value="P:DNA integration"/>
    <property type="evidence" value="ECO:0007669"/>
    <property type="project" value="UniProtKB-KW"/>
</dbReference>
<dbReference type="EMBL" id="CAOJ01006487">
    <property type="protein sequence ID" value="CCO30465.1"/>
    <property type="molecule type" value="Genomic_DNA"/>
</dbReference>
<evidence type="ECO:0000256" key="12">
    <source>
        <dbReference type="ARBA" id="ARBA00023172"/>
    </source>
</evidence>
<keyword evidence="9" id="KW-0695">RNA-directed DNA polymerase</keyword>
<keyword evidence="7" id="KW-0694">RNA-binding</keyword>
<dbReference type="InterPro" id="IPR056924">
    <property type="entry name" value="SH3_Tf2-1"/>
</dbReference>
<dbReference type="CDD" id="cd00024">
    <property type="entry name" value="CD_CSD"/>
    <property type="match status" value="1"/>
</dbReference>
<evidence type="ECO:0000259" key="17">
    <source>
        <dbReference type="PROSITE" id="PS50994"/>
    </source>
</evidence>
<keyword evidence="14" id="KW-0511">Multifunctional enzyme</keyword>
<dbReference type="SUPFAM" id="SSF54160">
    <property type="entry name" value="Chromo domain-like"/>
    <property type="match status" value="1"/>
</dbReference>
<dbReference type="GO" id="GO:0006338">
    <property type="term" value="P:chromatin remodeling"/>
    <property type="evidence" value="ECO:0007669"/>
    <property type="project" value="UniProtKB-ARBA"/>
</dbReference>
<dbReference type="Gene3D" id="2.40.50.40">
    <property type="match status" value="1"/>
</dbReference>
<dbReference type="SMART" id="SM00298">
    <property type="entry name" value="CHROMO"/>
    <property type="match status" value="1"/>
</dbReference>
<keyword evidence="13" id="KW-0539">Nucleus</keyword>
<dbReference type="Proteomes" id="UP000012065">
    <property type="component" value="Unassembled WGS sequence"/>
</dbReference>
<evidence type="ECO:0000313" key="18">
    <source>
        <dbReference type="EMBL" id="CCO30465.1"/>
    </source>
</evidence>
<evidence type="ECO:0000256" key="14">
    <source>
        <dbReference type="ARBA" id="ARBA00023268"/>
    </source>
</evidence>
<organism evidence="18 19">
    <name type="scientific">Thanatephorus cucumeris (strain AG1-IB / isolate 7/3/14)</name>
    <name type="common">Lettuce bottom rot fungus</name>
    <name type="synonym">Rhizoctonia solani</name>
    <dbReference type="NCBI Taxonomy" id="1108050"/>
    <lineage>
        <taxon>Eukaryota</taxon>
        <taxon>Fungi</taxon>
        <taxon>Dikarya</taxon>
        <taxon>Basidiomycota</taxon>
        <taxon>Agaricomycotina</taxon>
        <taxon>Agaricomycetes</taxon>
        <taxon>Cantharellales</taxon>
        <taxon>Ceratobasidiaceae</taxon>
        <taxon>Rhizoctonia</taxon>
        <taxon>Rhizoctonia solani AG-1</taxon>
    </lineage>
</organism>
<dbReference type="InterPro" id="IPR000953">
    <property type="entry name" value="Chromo/chromo_shadow_dom"/>
</dbReference>
<dbReference type="Pfam" id="PF24626">
    <property type="entry name" value="SH3_Tf2-1"/>
    <property type="match status" value="1"/>
</dbReference>
<dbReference type="GO" id="GO:0046872">
    <property type="term" value="F:metal ion binding"/>
    <property type="evidence" value="ECO:0007669"/>
    <property type="project" value="UniProtKB-KW"/>
</dbReference>
<keyword evidence="6" id="KW-0460">Magnesium</keyword>
<dbReference type="GO" id="GO:0005634">
    <property type="term" value="C:nucleus"/>
    <property type="evidence" value="ECO:0007669"/>
    <property type="project" value="UniProtKB-SubCell"/>
</dbReference>
<dbReference type="InterPro" id="IPR043502">
    <property type="entry name" value="DNA/RNA_pol_sf"/>
</dbReference>
<keyword evidence="2" id="KW-0645">Protease</keyword>
<dbReference type="InterPro" id="IPR000477">
    <property type="entry name" value="RT_dom"/>
</dbReference>
<evidence type="ECO:0000256" key="8">
    <source>
        <dbReference type="ARBA" id="ARBA00022908"/>
    </source>
</evidence>
<evidence type="ECO:0000256" key="7">
    <source>
        <dbReference type="ARBA" id="ARBA00022884"/>
    </source>
</evidence>
<dbReference type="InterPro" id="IPR043128">
    <property type="entry name" value="Rev_trsase/Diguanyl_cyclase"/>
</dbReference>
<gene>
    <name evidence="18" type="ORF">BN14_04494</name>
</gene>
<feature type="domain" description="Reverse transcriptase" evidence="16">
    <location>
        <begin position="76"/>
        <end position="255"/>
    </location>
</feature>
<evidence type="ECO:0000256" key="9">
    <source>
        <dbReference type="ARBA" id="ARBA00022918"/>
    </source>
</evidence>